<keyword evidence="1 2" id="KW-0238">DNA-binding</keyword>
<gene>
    <name evidence="5" type="ORF">BSTEL_0578</name>
</gene>
<dbReference type="EMBL" id="JGZP01000011">
    <property type="protein sequence ID" value="KFI97769.1"/>
    <property type="molecule type" value="Genomic_DNA"/>
</dbReference>
<evidence type="ECO:0000313" key="5">
    <source>
        <dbReference type="EMBL" id="KFI97769.1"/>
    </source>
</evidence>
<dbReference type="eggNOG" id="COG4974">
    <property type="taxonomic scope" value="Bacteria"/>
</dbReference>
<reference evidence="5 6" key="1">
    <citation type="submission" date="2014-03" db="EMBL/GenBank/DDBJ databases">
        <title>Genomics of Bifidobacteria.</title>
        <authorList>
            <person name="Ventura M."/>
            <person name="Milani C."/>
            <person name="Lugli G.A."/>
        </authorList>
    </citation>
    <scope>NUCLEOTIDE SEQUENCE [LARGE SCALE GENOMIC DNA]</scope>
    <source>
        <strain evidence="5 6">DSM 23968</strain>
    </source>
</reference>
<feature type="region of interest" description="Disordered" evidence="3">
    <location>
        <begin position="119"/>
        <end position="142"/>
    </location>
</feature>
<dbReference type="Gene3D" id="1.10.150.130">
    <property type="match status" value="1"/>
</dbReference>
<accession>A0A087DQG9</accession>
<evidence type="ECO:0000256" key="3">
    <source>
        <dbReference type="SAM" id="MobiDB-lite"/>
    </source>
</evidence>
<dbReference type="InterPro" id="IPR004107">
    <property type="entry name" value="Integrase_SAM-like_N"/>
</dbReference>
<comment type="caution">
    <text evidence="5">The sequence shown here is derived from an EMBL/GenBank/DDBJ whole genome shotgun (WGS) entry which is preliminary data.</text>
</comment>
<proteinExistence type="predicted"/>
<feature type="compositionally biased region" description="Basic and acidic residues" evidence="3">
    <location>
        <begin position="119"/>
        <end position="129"/>
    </location>
</feature>
<dbReference type="Pfam" id="PF02899">
    <property type="entry name" value="Phage_int_SAM_1"/>
    <property type="match status" value="1"/>
</dbReference>
<name>A0A087DQG9_9BIFI</name>
<evidence type="ECO:0000313" key="6">
    <source>
        <dbReference type="Proteomes" id="UP000029004"/>
    </source>
</evidence>
<feature type="domain" description="Core-binding (CB)" evidence="4">
    <location>
        <begin position="1"/>
        <end position="86"/>
    </location>
</feature>
<feature type="non-terminal residue" evidence="5">
    <location>
        <position position="142"/>
    </location>
</feature>
<dbReference type="InterPro" id="IPR044068">
    <property type="entry name" value="CB"/>
</dbReference>
<evidence type="ECO:0000256" key="2">
    <source>
        <dbReference type="PROSITE-ProRule" id="PRU01248"/>
    </source>
</evidence>
<evidence type="ECO:0000256" key="1">
    <source>
        <dbReference type="ARBA" id="ARBA00023125"/>
    </source>
</evidence>
<dbReference type="SUPFAM" id="SSF47823">
    <property type="entry name" value="lambda integrase-like, N-terminal domain"/>
    <property type="match status" value="1"/>
</dbReference>
<dbReference type="RefSeq" id="WP_162178977.1">
    <property type="nucleotide sequence ID" value="NZ_JGZP01000011.1"/>
</dbReference>
<dbReference type="Proteomes" id="UP000029004">
    <property type="component" value="Unassembled WGS sequence"/>
</dbReference>
<evidence type="ECO:0000259" key="4">
    <source>
        <dbReference type="PROSITE" id="PS51900"/>
    </source>
</evidence>
<dbReference type="PROSITE" id="PS51900">
    <property type="entry name" value="CB"/>
    <property type="match status" value="1"/>
</dbReference>
<keyword evidence="6" id="KW-1185">Reference proteome</keyword>
<dbReference type="OrthoDB" id="9801717at2"/>
<dbReference type="GO" id="GO:0015074">
    <property type="term" value="P:DNA integration"/>
    <property type="evidence" value="ECO:0007669"/>
    <property type="project" value="InterPro"/>
</dbReference>
<dbReference type="InterPro" id="IPR010998">
    <property type="entry name" value="Integrase_recombinase_N"/>
</dbReference>
<protein>
    <submittedName>
        <fullName evidence="5">Phage integrase, N-terminal SAM domain protein</fullName>
    </submittedName>
</protein>
<dbReference type="AlphaFoldDB" id="A0A087DQG9"/>
<sequence>MRFDGQLRAFLAFLGANRGLSANTLKAYGADVGECLRLLETLGVEDLNEVTLEDLRAWMARESRSHARSSMARKTVSVRRFFSWARDHGVTASDPAAMLMTPKIPDTLPAVLTESQAEKLMDTADDDARAGGPGAVADDDAG</sequence>
<organism evidence="5 6">
    <name type="scientific">Bifidobacterium stellenboschense</name>
    <dbReference type="NCBI Taxonomy" id="762211"/>
    <lineage>
        <taxon>Bacteria</taxon>
        <taxon>Bacillati</taxon>
        <taxon>Actinomycetota</taxon>
        <taxon>Actinomycetes</taxon>
        <taxon>Bifidobacteriales</taxon>
        <taxon>Bifidobacteriaceae</taxon>
        <taxon>Bifidobacterium</taxon>
    </lineage>
</organism>
<dbReference type="GO" id="GO:0003677">
    <property type="term" value="F:DNA binding"/>
    <property type="evidence" value="ECO:0007669"/>
    <property type="project" value="UniProtKB-UniRule"/>
</dbReference>
<dbReference type="STRING" id="762211.BSTEL_0578"/>